<name>A0A973VTI5_9BRAD</name>
<keyword evidence="5" id="KW-0548">Nucleotidyltransferase</keyword>
<organism evidence="4">
    <name type="scientific">Bradyrhizobium septentrionale</name>
    <dbReference type="NCBI Taxonomy" id="1404411"/>
    <lineage>
        <taxon>Bacteria</taxon>
        <taxon>Pseudomonadati</taxon>
        <taxon>Pseudomonadota</taxon>
        <taxon>Alphaproteobacteria</taxon>
        <taxon>Hyphomicrobiales</taxon>
        <taxon>Nitrobacteraceae</taxon>
        <taxon>Bradyrhizobium</taxon>
    </lineage>
</organism>
<evidence type="ECO:0000313" key="6">
    <source>
        <dbReference type="Proteomes" id="UP001432046"/>
    </source>
</evidence>
<dbReference type="CDD" id="cd01949">
    <property type="entry name" value="GGDEF"/>
    <property type="match status" value="1"/>
</dbReference>
<dbReference type="EMBL" id="JAAOLE020000001">
    <property type="protein sequence ID" value="NVI41558.1"/>
    <property type="molecule type" value="Genomic_DNA"/>
</dbReference>
<feature type="domain" description="GGDEF" evidence="3">
    <location>
        <begin position="392"/>
        <end position="525"/>
    </location>
</feature>
<protein>
    <recommendedName>
        <fullName evidence="1">diguanylate cyclase</fullName>
        <ecNumber evidence="1">2.7.7.65</ecNumber>
    </recommendedName>
</protein>
<dbReference type="Gene3D" id="3.30.70.270">
    <property type="match status" value="1"/>
</dbReference>
<evidence type="ECO:0000256" key="2">
    <source>
        <dbReference type="ARBA" id="ARBA00034247"/>
    </source>
</evidence>
<dbReference type="SMART" id="SM00091">
    <property type="entry name" value="PAS"/>
    <property type="match status" value="2"/>
</dbReference>
<proteinExistence type="predicted"/>
<dbReference type="NCBIfam" id="TIGR00254">
    <property type="entry name" value="GGDEF"/>
    <property type="match status" value="1"/>
</dbReference>
<dbReference type="PANTHER" id="PTHR45138">
    <property type="entry name" value="REGULATORY COMPONENTS OF SENSORY TRANSDUCTION SYSTEM"/>
    <property type="match status" value="1"/>
</dbReference>
<reference evidence="5" key="3">
    <citation type="submission" date="2024-03" db="EMBL/GenBank/DDBJ databases">
        <authorList>
            <person name="Bromfield E.S.P."/>
            <person name="Cloutier S."/>
        </authorList>
    </citation>
    <scope>NUCLEOTIDE SEQUENCE</scope>
    <source>
        <strain evidence="5">5S5</strain>
    </source>
</reference>
<dbReference type="InterPro" id="IPR029787">
    <property type="entry name" value="Nucleotide_cyclase"/>
</dbReference>
<dbReference type="EC" id="2.7.7.65" evidence="1"/>
<accession>A0A973VTI5</accession>
<reference evidence="5" key="2">
    <citation type="journal article" date="2021" name="Int. J. Syst. Evol. Microbiol.">
        <title>Bradyrhizobium septentrionale sp. nov. (sv. septentrionale) and Bradyrhizobium quebecense sp. nov. (sv. septentrionale) associated with legumes native to Canada possess rearranged symbiosis genes and numerous insertion sequences.</title>
        <authorList>
            <person name="Bromfield E.S.P."/>
            <person name="Cloutier S."/>
        </authorList>
    </citation>
    <scope>NUCLEOTIDE SEQUENCE</scope>
    <source>
        <strain evidence="5">5S5</strain>
    </source>
</reference>
<dbReference type="GO" id="GO:0052621">
    <property type="term" value="F:diguanylate cyclase activity"/>
    <property type="evidence" value="ECO:0007669"/>
    <property type="project" value="UniProtKB-EC"/>
</dbReference>
<dbReference type="Gene3D" id="3.30.450.20">
    <property type="entry name" value="PAS domain"/>
    <property type="match status" value="2"/>
</dbReference>
<dbReference type="AlphaFoldDB" id="A0A973VTI5"/>
<dbReference type="GO" id="GO:0043709">
    <property type="term" value="P:cell adhesion involved in single-species biofilm formation"/>
    <property type="evidence" value="ECO:0007669"/>
    <property type="project" value="TreeGrafter"/>
</dbReference>
<evidence type="ECO:0000256" key="1">
    <source>
        <dbReference type="ARBA" id="ARBA00012528"/>
    </source>
</evidence>
<keyword evidence="6" id="KW-1185">Reference proteome</keyword>
<evidence type="ECO:0000313" key="4">
    <source>
        <dbReference type="EMBL" id="NVI41558.1"/>
    </source>
</evidence>
<dbReference type="RefSeq" id="WP_166212621.1">
    <property type="nucleotide sequence ID" value="NZ_CP088285.1"/>
</dbReference>
<dbReference type="SUPFAM" id="SSF55073">
    <property type="entry name" value="Nucleotide cyclase"/>
    <property type="match status" value="1"/>
</dbReference>
<dbReference type="Pfam" id="PF12860">
    <property type="entry name" value="PAS_7"/>
    <property type="match status" value="2"/>
</dbReference>
<dbReference type="EMBL" id="CP147711">
    <property type="protein sequence ID" value="WXC79909.1"/>
    <property type="molecule type" value="Genomic_DNA"/>
</dbReference>
<dbReference type="SUPFAM" id="SSF55785">
    <property type="entry name" value="PYP-like sensor domain (PAS domain)"/>
    <property type="match status" value="2"/>
</dbReference>
<dbReference type="GO" id="GO:1902201">
    <property type="term" value="P:negative regulation of bacterial-type flagellum-dependent cell motility"/>
    <property type="evidence" value="ECO:0007669"/>
    <property type="project" value="TreeGrafter"/>
</dbReference>
<evidence type="ECO:0000259" key="3">
    <source>
        <dbReference type="PROSITE" id="PS50887"/>
    </source>
</evidence>
<dbReference type="InterPro" id="IPR043128">
    <property type="entry name" value="Rev_trsase/Diguanyl_cyclase"/>
</dbReference>
<dbReference type="InterPro" id="IPR050469">
    <property type="entry name" value="Diguanylate_Cyclase"/>
</dbReference>
<evidence type="ECO:0000313" key="5">
    <source>
        <dbReference type="EMBL" id="WXC79909.1"/>
    </source>
</evidence>
<dbReference type="FunFam" id="3.30.70.270:FF:000001">
    <property type="entry name" value="Diguanylate cyclase domain protein"/>
    <property type="match status" value="1"/>
</dbReference>
<dbReference type="PROSITE" id="PS50887">
    <property type="entry name" value="GGDEF"/>
    <property type="match status" value="1"/>
</dbReference>
<comment type="catalytic activity">
    <reaction evidence="2">
        <text>2 GTP = 3',3'-c-di-GMP + 2 diphosphate</text>
        <dbReference type="Rhea" id="RHEA:24898"/>
        <dbReference type="ChEBI" id="CHEBI:33019"/>
        <dbReference type="ChEBI" id="CHEBI:37565"/>
        <dbReference type="ChEBI" id="CHEBI:58805"/>
        <dbReference type="EC" id="2.7.7.65"/>
    </reaction>
</comment>
<dbReference type="InterPro" id="IPR000014">
    <property type="entry name" value="PAS"/>
</dbReference>
<dbReference type="Pfam" id="PF00990">
    <property type="entry name" value="GGDEF"/>
    <property type="match status" value="1"/>
</dbReference>
<dbReference type="Proteomes" id="UP001432046">
    <property type="component" value="Chromosome"/>
</dbReference>
<dbReference type="PANTHER" id="PTHR45138:SF9">
    <property type="entry name" value="DIGUANYLATE CYCLASE DGCM-RELATED"/>
    <property type="match status" value="1"/>
</dbReference>
<dbReference type="InterPro" id="IPR000160">
    <property type="entry name" value="GGDEF_dom"/>
</dbReference>
<dbReference type="InterPro" id="IPR035965">
    <property type="entry name" value="PAS-like_dom_sf"/>
</dbReference>
<keyword evidence="5" id="KW-0808">Transferase</keyword>
<gene>
    <name evidence="4" type="ORF">HAP48_000245</name>
    <name evidence="5" type="ORF">WDK88_43435</name>
</gene>
<sequence length="534" mass="59435">MSVPNLKIRGRTLLAAKVIFNFGQSAIDCVVRRITDDGATIELESGLGIPEHFQLSIASESAVLACRRTWQSEKQIGVVFELQQAADTAASNEKASGEHGGDQVVRRQMLALRAALDQVPLGIVLLDPRLNARFINQAFRRMWALSDAVADRHPSFAELIFHGRDTGAYDIPADRIEAYVAERIERVARNESFQLDLRRSKGDVIRMQCTPLPDGSRMLSYMEVTDIVRQSDELKALRDALETVQDGVLLLDSELRATFMNQKVRLFWEIDEQEAAARPTYASLITRARRAVDPDASPRELMGFASKRIAEVKAGDHVRELQTPDGRRLRAHCTTMAGGGRMITYYDVTDLIRNAEQLERLATTDPLTGLFNRRQFLFTLDAEWSRFQRYHRAMSVLTVDIDHFKDVNDRYGHAIGDEAIKAMVSACLHGKRKSDIVGRVGGEEFAIVLPETNLSRARIVAERVRKRIASQTLRVRDAPFQITASIGIAEASLSMAGTEALMSAADQALYQAKAQGRNCCVCWTPPAPPGLAAE</sequence>
<dbReference type="SMART" id="SM00267">
    <property type="entry name" value="GGDEF"/>
    <property type="match status" value="1"/>
</dbReference>
<reference evidence="4" key="1">
    <citation type="submission" date="2020-06" db="EMBL/GenBank/DDBJ databases">
        <title>Whole Genome Sequence of Bradyrhizobium sp. Strain 1S1.</title>
        <authorList>
            <person name="Bromfield E.S.P."/>
            <person name="Cloutier S."/>
        </authorList>
    </citation>
    <scope>NUCLEOTIDE SEQUENCE [LARGE SCALE GENOMIC DNA]</scope>
    <source>
        <strain evidence="4">1S1</strain>
    </source>
</reference>
<dbReference type="GO" id="GO:0005886">
    <property type="term" value="C:plasma membrane"/>
    <property type="evidence" value="ECO:0007669"/>
    <property type="project" value="TreeGrafter"/>
</dbReference>